<evidence type="ECO:0000313" key="2">
    <source>
        <dbReference type="Proteomes" id="UP000541444"/>
    </source>
</evidence>
<gene>
    <name evidence="1" type="ORF">GIB67_013712</name>
</gene>
<organism evidence="1 2">
    <name type="scientific">Kingdonia uniflora</name>
    <dbReference type="NCBI Taxonomy" id="39325"/>
    <lineage>
        <taxon>Eukaryota</taxon>
        <taxon>Viridiplantae</taxon>
        <taxon>Streptophyta</taxon>
        <taxon>Embryophyta</taxon>
        <taxon>Tracheophyta</taxon>
        <taxon>Spermatophyta</taxon>
        <taxon>Magnoliopsida</taxon>
        <taxon>Ranunculales</taxon>
        <taxon>Circaeasteraceae</taxon>
        <taxon>Kingdonia</taxon>
    </lineage>
</organism>
<dbReference type="EMBL" id="JACGCM010000669">
    <property type="protein sequence ID" value="KAF6169282.1"/>
    <property type="molecule type" value="Genomic_DNA"/>
</dbReference>
<evidence type="ECO:0000313" key="1">
    <source>
        <dbReference type="EMBL" id="KAF6169282.1"/>
    </source>
</evidence>
<name>A0A7J7NQP0_9MAGN</name>
<dbReference type="Proteomes" id="UP000541444">
    <property type="component" value="Unassembled WGS sequence"/>
</dbReference>
<accession>A0A7J7NQP0</accession>
<dbReference type="OrthoDB" id="19944at2759"/>
<proteinExistence type="predicted"/>
<sequence>MFTNVLYQVQNIEVIDASALVSALNFCSQTTSLTVGNQSGLFCIYKLSGTSCETSIHFVMKTKNE</sequence>
<comment type="caution">
    <text evidence="1">The sequence shown here is derived from an EMBL/GenBank/DDBJ whole genome shotgun (WGS) entry which is preliminary data.</text>
</comment>
<dbReference type="AlphaFoldDB" id="A0A7J7NQP0"/>
<feature type="non-terminal residue" evidence="1">
    <location>
        <position position="1"/>
    </location>
</feature>
<reference evidence="1 2" key="1">
    <citation type="journal article" date="2020" name="IScience">
        <title>Genome Sequencing of the Endangered Kingdonia uniflora (Circaeasteraceae, Ranunculales) Reveals Potential Mechanisms of Evolutionary Specialization.</title>
        <authorList>
            <person name="Sun Y."/>
            <person name="Deng T."/>
            <person name="Zhang A."/>
            <person name="Moore M.J."/>
            <person name="Landis J.B."/>
            <person name="Lin N."/>
            <person name="Zhang H."/>
            <person name="Zhang X."/>
            <person name="Huang J."/>
            <person name="Zhang X."/>
            <person name="Sun H."/>
            <person name="Wang H."/>
        </authorList>
    </citation>
    <scope>NUCLEOTIDE SEQUENCE [LARGE SCALE GENOMIC DNA]</scope>
    <source>
        <strain evidence="1">TB1705</strain>
        <tissue evidence="1">Leaf</tissue>
    </source>
</reference>
<keyword evidence="2" id="KW-1185">Reference proteome</keyword>
<protein>
    <submittedName>
        <fullName evidence="1">Uncharacterized protein</fullName>
    </submittedName>
</protein>